<evidence type="ECO:0000256" key="5">
    <source>
        <dbReference type="ARBA" id="ARBA00023163"/>
    </source>
</evidence>
<feature type="domain" description="RNA polymerase sigma-70 region 2" evidence="6">
    <location>
        <begin position="6"/>
        <end position="73"/>
    </location>
</feature>
<gene>
    <name evidence="8" type="ORF">J2S17_004786</name>
</gene>
<dbReference type="InterPro" id="IPR013325">
    <property type="entry name" value="RNA_pol_sigma_r2"/>
</dbReference>
<dbReference type="SUPFAM" id="SSF88659">
    <property type="entry name" value="Sigma3 and sigma4 domains of RNA polymerase sigma factors"/>
    <property type="match status" value="1"/>
</dbReference>
<evidence type="ECO:0000313" key="8">
    <source>
        <dbReference type="EMBL" id="MDQ0272893.1"/>
    </source>
</evidence>
<dbReference type="InterPro" id="IPR014284">
    <property type="entry name" value="RNA_pol_sigma-70_dom"/>
</dbReference>
<dbReference type="PANTHER" id="PTHR43133:SF52">
    <property type="entry name" value="ECF RNA POLYMERASE SIGMA FACTOR SIGL"/>
    <property type="match status" value="1"/>
</dbReference>
<dbReference type="EMBL" id="JAUSUB010000030">
    <property type="protein sequence ID" value="MDQ0272893.1"/>
    <property type="molecule type" value="Genomic_DNA"/>
</dbReference>
<keyword evidence="2" id="KW-0805">Transcription regulation</keyword>
<sequence length="164" mass="19762">MGFEEIYREYFKEVYLYIKSLSHDESIAEEITQEAFFKVLKSIETFDGSKDLRAWLFTIAKNTYFSHYKRKKRQIDLDVKEEPSTGVQIVKHLMNEEDAFTVHQFLHLMDEPYKEVFSLRTFGELPYEKIGRLFGKSAGWARVTFYRARKKIIEYMEEMNHERD</sequence>
<dbReference type="NCBIfam" id="TIGR02937">
    <property type="entry name" value="sigma70-ECF"/>
    <property type="match status" value="1"/>
</dbReference>
<dbReference type="InterPro" id="IPR013324">
    <property type="entry name" value="RNA_pol_sigma_r3/r4-like"/>
</dbReference>
<keyword evidence="5" id="KW-0804">Transcription</keyword>
<accession>A0ABU0ANM0</accession>
<comment type="caution">
    <text evidence="8">The sequence shown here is derived from an EMBL/GenBank/DDBJ whole genome shotgun (WGS) entry which is preliminary data.</text>
</comment>
<dbReference type="Proteomes" id="UP001238088">
    <property type="component" value="Unassembled WGS sequence"/>
</dbReference>
<feature type="domain" description="RNA polymerase sigma factor 70 region 4 type 2" evidence="7">
    <location>
        <begin position="102"/>
        <end position="152"/>
    </location>
</feature>
<organism evidence="8 9">
    <name type="scientific">Cytobacillus purgationiresistens</name>
    <dbReference type="NCBI Taxonomy" id="863449"/>
    <lineage>
        <taxon>Bacteria</taxon>
        <taxon>Bacillati</taxon>
        <taxon>Bacillota</taxon>
        <taxon>Bacilli</taxon>
        <taxon>Bacillales</taxon>
        <taxon>Bacillaceae</taxon>
        <taxon>Cytobacillus</taxon>
    </lineage>
</organism>
<dbReference type="Gene3D" id="1.10.10.10">
    <property type="entry name" value="Winged helix-like DNA-binding domain superfamily/Winged helix DNA-binding domain"/>
    <property type="match status" value="1"/>
</dbReference>
<protein>
    <submittedName>
        <fullName evidence="8">RNA polymerase sigma-70 factor (ECF subfamily)</fullName>
    </submittedName>
</protein>
<evidence type="ECO:0000313" key="9">
    <source>
        <dbReference type="Proteomes" id="UP001238088"/>
    </source>
</evidence>
<name>A0ABU0ANM0_9BACI</name>
<dbReference type="Pfam" id="PF04542">
    <property type="entry name" value="Sigma70_r2"/>
    <property type="match status" value="1"/>
</dbReference>
<dbReference type="InterPro" id="IPR039425">
    <property type="entry name" value="RNA_pol_sigma-70-like"/>
</dbReference>
<dbReference type="InterPro" id="IPR007627">
    <property type="entry name" value="RNA_pol_sigma70_r2"/>
</dbReference>
<evidence type="ECO:0000256" key="4">
    <source>
        <dbReference type="ARBA" id="ARBA00023125"/>
    </source>
</evidence>
<dbReference type="RefSeq" id="WP_307478402.1">
    <property type="nucleotide sequence ID" value="NZ_JAUSUB010000030.1"/>
</dbReference>
<proteinExistence type="inferred from homology"/>
<comment type="similarity">
    <text evidence="1">Belongs to the sigma-70 factor family. ECF subfamily.</text>
</comment>
<evidence type="ECO:0000259" key="7">
    <source>
        <dbReference type="Pfam" id="PF08281"/>
    </source>
</evidence>
<evidence type="ECO:0000256" key="2">
    <source>
        <dbReference type="ARBA" id="ARBA00023015"/>
    </source>
</evidence>
<dbReference type="InterPro" id="IPR036388">
    <property type="entry name" value="WH-like_DNA-bd_sf"/>
</dbReference>
<evidence type="ECO:0000256" key="1">
    <source>
        <dbReference type="ARBA" id="ARBA00010641"/>
    </source>
</evidence>
<dbReference type="InterPro" id="IPR013249">
    <property type="entry name" value="RNA_pol_sigma70_r4_t2"/>
</dbReference>
<evidence type="ECO:0000259" key="6">
    <source>
        <dbReference type="Pfam" id="PF04542"/>
    </source>
</evidence>
<dbReference type="PANTHER" id="PTHR43133">
    <property type="entry name" value="RNA POLYMERASE ECF-TYPE SIGMA FACTO"/>
    <property type="match status" value="1"/>
</dbReference>
<keyword evidence="3" id="KW-0731">Sigma factor</keyword>
<keyword evidence="9" id="KW-1185">Reference proteome</keyword>
<evidence type="ECO:0000256" key="3">
    <source>
        <dbReference type="ARBA" id="ARBA00023082"/>
    </source>
</evidence>
<dbReference type="Gene3D" id="1.10.1740.10">
    <property type="match status" value="1"/>
</dbReference>
<reference evidence="8 9" key="1">
    <citation type="submission" date="2023-07" db="EMBL/GenBank/DDBJ databases">
        <title>Genomic Encyclopedia of Type Strains, Phase IV (KMG-IV): sequencing the most valuable type-strain genomes for metagenomic binning, comparative biology and taxonomic classification.</title>
        <authorList>
            <person name="Goeker M."/>
        </authorList>
    </citation>
    <scope>NUCLEOTIDE SEQUENCE [LARGE SCALE GENOMIC DNA]</scope>
    <source>
        <strain evidence="8 9">DSM 23494</strain>
    </source>
</reference>
<dbReference type="Pfam" id="PF08281">
    <property type="entry name" value="Sigma70_r4_2"/>
    <property type="match status" value="1"/>
</dbReference>
<keyword evidence="4" id="KW-0238">DNA-binding</keyword>
<dbReference type="SUPFAM" id="SSF88946">
    <property type="entry name" value="Sigma2 domain of RNA polymerase sigma factors"/>
    <property type="match status" value="1"/>
</dbReference>